<protein>
    <submittedName>
        <fullName evidence="1">Uncharacterized protein</fullName>
    </submittedName>
</protein>
<dbReference type="PATRIC" id="fig|1203610.3.peg.1820"/>
<comment type="caution">
    <text evidence="1">The sequence shown here is derived from an EMBL/GenBank/DDBJ whole genome shotgun (WGS) entry which is preliminary data.</text>
</comment>
<dbReference type="STRING" id="1203610.HMPREF1536_01773"/>
<reference evidence="1 2" key="1">
    <citation type="submission" date="2013-04" db="EMBL/GenBank/DDBJ databases">
        <title>The Genome Sequence of Parabacteroides gordonii DSM 23371.</title>
        <authorList>
            <consortium name="The Broad Institute Genomics Platform"/>
            <person name="Earl A."/>
            <person name="Ward D."/>
            <person name="Feldgarden M."/>
            <person name="Gevers D."/>
            <person name="Martens E."/>
            <person name="Sakamoto M."/>
            <person name="Benno Y."/>
            <person name="Suzuki N."/>
            <person name="Matsunaga N."/>
            <person name="Koshihara K."/>
            <person name="Seki M."/>
            <person name="Komiya H."/>
            <person name="Walker B."/>
            <person name="Young S."/>
            <person name="Zeng Q."/>
            <person name="Gargeya S."/>
            <person name="Fitzgerald M."/>
            <person name="Haas B."/>
            <person name="Abouelleil A."/>
            <person name="Allen A.W."/>
            <person name="Alvarado L."/>
            <person name="Arachchi H.M."/>
            <person name="Berlin A.M."/>
            <person name="Chapman S.B."/>
            <person name="Gainer-Dewar J."/>
            <person name="Goldberg J."/>
            <person name="Griggs A."/>
            <person name="Gujja S."/>
            <person name="Hansen M."/>
            <person name="Howarth C."/>
            <person name="Imamovic A."/>
            <person name="Ireland A."/>
            <person name="Larimer J."/>
            <person name="McCowan C."/>
            <person name="Murphy C."/>
            <person name="Pearson M."/>
            <person name="Poon T.W."/>
            <person name="Priest M."/>
            <person name="Roberts A."/>
            <person name="Saif S."/>
            <person name="Shea T."/>
            <person name="Sisk P."/>
            <person name="Sykes S."/>
            <person name="Wortman J."/>
            <person name="Nusbaum C."/>
            <person name="Birren B."/>
        </authorList>
    </citation>
    <scope>NUCLEOTIDE SEQUENCE [LARGE SCALE GENOMIC DNA]</scope>
    <source>
        <strain evidence="1 2">MS-1</strain>
    </source>
</reference>
<evidence type="ECO:0000313" key="2">
    <source>
        <dbReference type="Proteomes" id="UP000033035"/>
    </source>
</evidence>
<accession>A0A0F5JJR8</accession>
<sequence length="60" mass="7200">MKSIFVVKIIINQHKHLVNMRTNNKMTELSEEELTDIFAGQWVLIYYMENGTRCLEWVKI</sequence>
<gene>
    <name evidence="1" type="ORF">HMPREF1536_01773</name>
</gene>
<dbReference type="Proteomes" id="UP000033035">
    <property type="component" value="Unassembled WGS sequence"/>
</dbReference>
<dbReference type="AlphaFoldDB" id="A0A0F5JJR8"/>
<dbReference type="EMBL" id="AQHW01000011">
    <property type="protein sequence ID" value="KKB57964.1"/>
    <property type="molecule type" value="Genomic_DNA"/>
</dbReference>
<organism evidence="1 2">
    <name type="scientific">Parabacteroides gordonii MS-1 = DSM 23371</name>
    <dbReference type="NCBI Taxonomy" id="1203610"/>
    <lineage>
        <taxon>Bacteria</taxon>
        <taxon>Pseudomonadati</taxon>
        <taxon>Bacteroidota</taxon>
        <taxon>Bacteroidia</taxon>
        <taxon>Bacteroidales</taxon>
        <taxon>Tannerellaceae</taxon>
        <taxon>Parabacteroides</taxon>
    </lineage>
</organism>
<proteinExistence type="predicted"/>
<dbReference type="RefSeq" id="WP_028730082.1">
    <property type="nucleotide sequence ID" value="NZ_KE386765.1"/>
</dbReference>
<name>A0A0F5JJR8_9BACT</name>
<keyword evidence="2" id="KW-1185">Reference proteome</keyword>
<evidence type="ECO:0000313" key="1">
    <source>
        <dbReference type="EMBL" id="KKB57964.1"/>
    </source>
</evidence>
<dbReference type="HOGENOM" id="CLU_2937442_0_0_10"/>